<evidence type="ECO:0000313" key="1">
    <source>
        <dbReference type="EMBL" id="CAB4007871.1"/>
    </source>
</evidence>
<keyword evidence="2" id="KW-1185">Reference proteome</keyword>
<reference evidence="1" key="1">
    <citation type="submission" date="2020-04" db="EMBL/GenBank/DDBJ databases">
        <authorList>
            <person name="Alioto T."/>
            <person name="Alioto T."/>
            <person name="Gomez Garrido J."/>
        </authorList>
    </citation>
    <scope>NUCLEOTIDE SEQUENCE</scope>
    <source>
        <strain evidence="1">A484AB</strain>
    </source>
</reference>
<protein>
    <submittedName>
        <fullName evidence="1">Uncharacterized protein</fullName>
    </submittedName>
</protein>
<comment type="caution">
    <text evidence="1">The sequence shown here is derived from an EMBL/GenBank/DDBJ whole genome shotgun (WGS) entry which is preliminary data.</text>
</comment>
<proteinExistence type="predicted"/>
<dbReference type="AlphaFoldDB" id="A0A7D9IDP9"/>
<dbReference type="OrthoDB" id="6155183at2759"/>
<evidence type="ECO:0000313" key="2">
    <source>
        <dbReference type="Proteomes" id="UP001152795"/>
    </source>
</evidence>
<accession>A0A7D9IDP9</accession>
<feature type="non-terminal residue" evidence="1">
    <location>
        <position position="210"/>
    </location>
</feature>
<organism evidence="1 2">
    <name type="scientific">Paramuricea clavata</name>
    <name type="common">Red gorgonian</name>
    <name type="synonym">Violescent sea-whip</name>
    <dbReference type="NCBI Taxonomy" id="317549"/>
    <lineage>
        <taxon>Eukaryota</taxon>
        <taxon>Metazoa</taxon>
        <taxon>Cnidaria</taxon>
        <taxon>Anthozoa</taxon>
        <taxon>Octocorallia</taxon>
        <taxon>Malacalcyonacea</taxon>
        <taxon>Plexauridae</taxon>
        <taxon>Paramuricea</taxon>
    </lineage>
</organism>
<dbReference type="Proteomes" id="UP001152795">
    <property type="component" value="Unassembled WGS sequence"/>
</dbReference>
<name>A0A7D9IDP9_PARCT</name>
<gene>
    <name evidence="1" type="ORF">PACLA_8A019912</name>
</gene>
<dbReference type="EMBL" id="CACRXK020005941">
    <property type="protein sequence ID" value="CAB4007871.1"/>
    <property type="molecule type" value="Genomic_DNA"/>
</dbReference>
<sequence length="210" mass="24032">MADLVPISKIQKYIPDITHYRVKAARHHKLEYGRGAPVPDSRSSRMRVSTVQLDHFLTFITSPHVVQDLPFGNGTFLYPMRQELQGLDYIAAEGATAFDDLLSVLEKLIDHGLDHHTVQRLQLALKEGKQYLKTDYKVHVMQASTTADHCLSFALSDSKDKSLTQKCDHPHNQFCQCLNNFRYPDDAYGVSFWRSYDIGEGKTLPWRKLP</sequence>